<accession>C3YY06</accession>
<feature type="compositionally biased region" description="Basic and acidic residues" evidence="1">
    <location>
        <begin position="138"/>
        <end position="156"/>
    </location>
</feature>
<gene>
    <name evidence="2" type="ORF">BRAFLDRAFT_79885</name>
</gene>
<name>C3YY06_BRAFL</name>
<dbReference type="AlphaFoldDB" id="C3YY06"/>
<dbReference type="EMBL" id="GG666563">
    <property type="protein sequence ID" value="EEN54965.1"/>
    <property type="molecule type" value="Genomic_DNA"/>
</dbReference>
<evidence type="ECO:0000313" key="2">
    <source>
        <dbReference type="EMBL" id="EEN54965.1"/>
    </source>
</evidence>
<protein>
    <submittedName>
        <fullName evidence="2">Uncharacterized protein</fullName>
    </submittedName>
</protein>
<evidence type="ECO:0000256" key="1">
    <source>
        <dbReference type="SAM" id="MobiDB-lite"/>
    </source>
</evidence>
<reference evidence="2" key="1">
    <citation type="journal article" date="2008" name="Nature">
        <title>The amphioxus genome and the evolution of the chordate karyotype.</title>
        <authorList>
            <consortium name="US DOE Joint Genome Institute (JGI-PGF)"/>
            <person name="Putnam N.H."/>
            <person name="Butts T."/>
            <person name="Ferrier D.E.K."/>
            <person name="Furlong R.F."/>
            <person name="Hellsten U."/>
            <person name="Kawashima T."/>
            <person name="Robinson-Rechavi M."/>
            <person name="Shoguchi E."/>
            <person name="Terry A."/>
            <person name="Yu J.-K."/>
            <person name="Benito-Gutierrez E.L."/>
            <person name="Dubchak I."/>
            <person name="Garcia-Fernandez J."/>
            <person name="Gibson-Brown J.J."/>
            <person name="Grigoriev I.V."/>
            <person name="Horton A.C."/>
            <person name="de Jong P.J."/>
            <person name="Jurka J."/>
            <person name="Kapitonov V.V."/>
            <person name="Kohara Y."/>
            <person name="Kuroki Y."/>
            <person name="Lindquist E."/>
            <person name="Lucas S."/>
            <person name="Osoegawa K."/>
            <person name="Pennacchio L.A."/>
            <person name="Salamov A.A."/>
            <person name="Satou Y."/>
            <person name="Sauka-Spengler T."/>
            <person name="Schmutz J."/>
            <person name="Shin-I T."/>
            <person name="Toyoda A."/>
            <person name="Bronner-Fraser M."/>
            <person name="Fujiyama A."/>
            <person name="Holland L.Z."/>
            <person name="Holland P.W.H."/>
            <person name="Satoh N."/>
            <person name="Rokhsar D.S."/>
        </authorList>
    </citation>
    <scope>NUCLEOTIDE SEQUENCE [LARGE SCALE GENOMIC DNA]</scope>
    <source>
        <strain evidence="2">S238N-H82</strain>
        <tissue evidence="2">Testes</tissue>
    </source>
</reference>
<proteinExistence type="predicted"/>
<dbReference type="InParanoid" id="C3YY06"/>
<organism>
    <name type="scientific">Branchiostoma floridae</name>
    <name type="common">Florida lancelet</name>
    <name type="synonym">Amphioxus</name>
    <dbReference type="NCBI Taxonomy" id="7739"/>
    <lineage>
        <taxon>Eukaryota</taxon>
        <taxon>Metazoa</taxon>
        <taxon>Chordata</taxon>
        <taxon>Cephalochordata</taxon>
        <taxon>Leptocardii</taxon>
        <taxon>Amphioxiformes</taxon>
        <taxon>Branchiostomatidae</taxon>
        <taxon>Branchiostoma</taxon>
    </lineage>
</organism>
<feature type="region of interest" description="Disordered" evidence="1">
    <location>
        <begin position="138"/>
        <end position="173"/>
    </location>
</feature>
<sequence>MYQGNKVPHTEIRHKAGFDPLEITLLQSQLRWVDHVIRLPPNWLSRQVLYGELHHGRRSVEGQRKRFKDNLKSNMKKCDIIYNLEHGGEDRSGWKLTCLAGTRLYTERFNNQTRKTTKIPAGMDPKSRQTWLNSVIDDLKVTTRKQQPKDARDRSDGPGPPRMAPDGPEKMTP</sequence>